<evidence type="ECO:0000313" key="3">
    <source>
        <dbReference type="Proteomes" id="UP000054564"/>
    </source>
</evidence>
<sequence length="811" mass="92699">MNPNVRLPKVDQTIFELAASSDIIPKWVCKLCGGRPMMSTEYHSKLPSHISKLPANLPSNYRESTVEEGTRETCDQILPGTFDLNEDHESVNENEADALRMGSERDEYDAAACLLIAASRLVDVGMEDDSSVDQIEDSESESEPIVMREVLDIFQPCDQSDSEDGDEREGGGEDDPGPEAEADEFSDRGWFPFTGTIQMVAILMTGYMHNIMSRTQYDKVRTLLELLGTKLHHWTSVWRAKAKLRAMLNMEPNRRDSVFNNKCYSISMKKSIALDMANPYVNPYLDYYPVDSGGINVYKLSQSRKWRECLPREYRAQMVAVKNKHYYIYEPCQLESGSLVIPIFFYEHLGKIHAKCVKPHTHGAPNDADFKIIIPQHLPYNSSKLISIDCEEFALAYSEICLWAGRPLESVCHNTIWENNAGSISPIKFPNPWREKAQGRMMRHVPITLYCDDTSGNQSKKWNKHISYYYTLAGLPPKHSNQQYNCHFLSTSNTAGTLELADQIVDEINDMTTNGFTAFDYGMQQDVLVHSVLICFLGDSPMHAEITNTPLPGASLNPCRICHLGVDKRSDKSGEDYIYQFLAMDSWGNRDVVDYRDWKETIDRTHQLWDTAINGTKDDYIIDSKAYGVQDAINKEFIDMLKDRKQKHEVGKIMAIAKHEYDKLFNPFLRLLGFDGCHDTPVEILHVILLGVIKYIAIDFLSNSIKPRDVNDLLGAWQSFITDSLDLPVLNAAYMYKHHKSMIGKDFKIILQCAPFVFFQFMNEQQRELWRALCRLAPYVFQTHISNMDTYIEELKILVDNLLLQLMNSNA</sequence>
<reference evidence="3" key="1">
    <citation type="submission" date="2014-03" db="EMBL/GenBank/DDBJ databases">
        <title>The Genome Sequence of Puccinia striiformis f. sp. tritici PST-78.</title>
        <authorList>
            <consortium name="The Broad Institute Genome Sequencing Platform"/>
            <person name="Cuomo C."/>
            <person name="Hulbert S."/>
            <person name="Chen X."/>
            <person name="Walker B."/>
            <person name="Young S.K."/>
            <person name="Zeng Q."/>
            <person name="Gargeya S."/>
            <person name="Fitzgerald M."/>
            <person name="Haas B."/>
            <person name="Abouelleil A."/>
            <person name="Alvarado L."/>
            <person name="Arachchi H.M."/>
            <person name="Berlin A.M."/>
            <person name="Chapman S.B."/>
            <person name="Goldberg J."/>
            <person name="Griggs A."/>
            <person name="Gujja S."/>
            <person name="Hansen M."/>
            <person name="Howarth C."/>
            <person name="Imamovic A."/>
            <person name="Larimer J."/>
            <person name="McCowan C."/>
            <person name="Montmayeur A."/>
            <person name="Murphy C."/>
            <person name="Neiman D."/>
            <person name="Pearson M."/>
            <person name="Priest M."/>
            <person name="Roberts A."/>
            <person name="Saif S."/>
            <person name="Shea T."/>
            <person name="Sisk P."/>
            <person name="Sykes S."/>
            <person name="Wortman J."/>
            <person name="Nusbaum C."/>
            <person name="Birren B."/>
        </authorList>
    </citation>
    <scope>NUCLEOTIDE SEQUENCE [LARGE SCALE GENOMIC DNA]</scope>
    <source>
        <strain evidence="3">race PST-78</strain>
    </source>
</reference>
<comment type="caution">
    <text evidence="2">The sequence shown here is derived from an EMBL/GenBank/DDBJ whole genome shotgun (WGS) entry which is preliminary data.</text>
</comment>
<evidence type="ECO:0000313" key="2">
    <source>
        <dbReference type="EMBL" id="KNF05183.1"/>
    </source>
</evidence>
<dbReference type="Proteomes" id="UP000054564">
    <property type="component" value="Unassembled WGS sequence"/>
</dbReference>
<accession>A0A0L0W0X5</accession>
<dbReference type="PANTHER" id="PTHR31912">
    <property type="entry name" value="IP13529P"/>
    <property type="match status" value="1"/>
</dbReference>
<evidence type="ECO:0000256" key="1">
    <source>
        <dbReference type="SAM" id="MobiDB-lite"/>
    </source>
</evidence>
<keyword evidence="3" id="KW-1185">Reference proteome</keyword>
<feature type="region of interest" description="Disordered" evidence="1">
    <location>
        <begin position="156"/>
        <end position="186"/>
    </location>
</feature>
<protein>
    <submittedName>
        <fullName evidence="2">Uncharacterized protein</fullName>
    </submittedName>
</protein>
<name>A0A0L0W0X5_9BASI</name>
<dbReference type="AlphaFoldDB" id="A0A0L0W0X5"/>
<organism evidence="2 3">
    <name type="scientific">Puccinia striiformis f. sp. tritici PST-78</name>
    <dbReference type="NCBI Taxonomy" id="1165861"/>
    <lineage>
        <taxon>Eukaryota</taxon>
        <taxon>Fungi</taxon>
        <taxon>Dikarya</taxon>
        <taxon>Basidiomycota</taxon>
        <taxon>Pucciniomycotina</taxon>
        <taxon>Pucciniomycetes</taxon>
        <taxon>Pucciniales</taxon>
        <taxon>Pucciniaceae</taxon>
        <taxon>Puccinia</taxon>
    </lineage>
</organism>
<feature type="compositionally biased region" description="Acidic residues" evidence="1">
    <location>
        <begin position="160"/>
        <end position="184"/>
    </location>
</feature>
<dbReference type="EMBL" id="AJIL01000009">
    <property type="protein sequence ID" value="KNF05183.1"/>
    <property type="molecule type" value="Genomic_DNA"/>
</dbReference>
<proteinExistence type="predicted"/>
<gene>
    <name evidence="2" type="ORF">PSTG_01811</name>
</gene>
<dbReference type="STRING" id="1165861.A0A0L0W0X5"/>
<dbReference type="PANTHER" id="PTHR31912:SF34">
    <property type="entry name" value="NOTOCHORD-RELATED PROTEIN"/>
    <property type="match status" value="1"/>
</dbReference>